<protein>
    <submittedName>
        <fullName evidence="2">Uncharacterized protein</fullName>
    </submittedName>
</protein>
<gene>
    <name evidence="2" type="ORF">ISU10_03995</name>
</gene>
<organism evidence="2 3">
    <name type="scientific">Nocardioides agariphilus</name>
    <dbReference type="NCBI Taxonomy" id="433664"/>
    <lineage>
        <taxon>Bacteria</taxon>
        <taxon>Bacillati</taxon>
        <taxon>Actinomycetota</taxon>
        <taxon>Actinomycetes</taxon>
        <taxon>Propionibacteriales</taxon>
        <taxon>Nocardioidaceae</taxon>
        <taxon>Nocardioides</taxon>
    </lineage>
</organism>
<proteinExistence type="predicted"/>
<feature type="region of interest" description="Disordered" evidence="1">
    <location>
        <begin position="93"/>
        <end position="140"/>
    </location>
</feature>
<reference evidence="2" key="1">
    <citation type="submission" date="2020-11" db="EMBL/GenBank/DDBJ databases">
        <title>Nocardioides cynanchi sp. nov., isolated from soil of rhizosphere of Cynanchum wilfordii.</title>
        <authorList>
            <person name="Lee J.-S."/>
            <person name="Suh M.K."/>
            <person name="Kim J.-S."/>
        </authorList>
    </citation>
    <scope>NUCLEOTIDE SEQUENCE</scope>
    <source>
        <strain evidence="2">KCTC 19276</strain>
    </source>
</reference>
<feature type="compositionally biased region" description="Low complexity" evidence="1">
    <location>
        <begin position="42"/>
        <end position="57"/>
    </location>
</feature>
<keyword evidence="3" id="KW-1185">Reference proteome</keyword>
<dbReference type="AlphaFoldDB" id="A0A930VLU7"/>
<evidence type="ECO:0000313" key="3">
    <source>
        <dbReference type="Proteomes" id="UP000660668"/>
    </source>
</evidence>
<feature type="compositionally biased region" description="Pro residues" evidence="1">
    <location>
        <begin position="114"/>
        <end position="140"/>
    </location>
</feature>
<evidence type="ECO:0000313" key="2">
    <source>
        <dbReference type="EMBL" id="MBF4766927.1"/>
    </source>
</evidence>
<dbReference type="EMBL" id="JADKPO010000004">
    <property type="protein sequence ID" value="MBF4766927.1"/>
    <property type="molecule type" value="Genomic_DNA"/>
</dbReference>
<sequence>MSYDARTRDRYRGTVSVMTGVVGATAITATGWVAGVVAQDAQEEAATQATSEATAQQGDAGRVASPDVRGPRPRTVLRQRPIKTRVTLRYVTAASGVPGVGGTVSAGPTQTRPAPAPHAAPAPPPAPPQPPPPPAPSNGS</sequence>
<name>A0A930VLU7_9ACTN</name>
<feature type="compositionally biased region" description="Basic residues" evidence="1">
    <location>
        <begin position="71"/>
        <end position="81"/>
    </location>
</feature>
<evidence type="ECO:0000256" key="1">
    <source>
        <dbReference type="SAM" id="MobiDB-lite"/>
    </source>
</evidence>
<accession>A0A930VLU7</accession>
<comment type="caution">
    <text evidence="2">The sequence shown here is derived from an EMBL/GenBank/DDBJ whole genome shotgun (WGS) entry which is preliminary data.</text>
</comment>
<dbReference type="RefSeq" id="WP_194695087.1">
    <property type="nucleotide sequence ID" value="NZ_JADKPO010000004.1"/>
</dbReference>
<feature type="region of interest" description="Disordered" evidence="1">
    <location>
        <begin position="42"/>
        <end position="81"/>
    </location>
</feature>
<dbReference type="Proteomes" id="UP000660668">
    <property type="component" value="Unassembled WGS sequence"/>
</dbReference>